<comment type="similarity">
    <text evidence="4">Belongs to the cyclic nucleotide phosphodiesterase class-III family.</text>
</comment>
<evidence type="ECO:0000313" key="6">
    <source>
        <dbReference type="EMBL" id="MDN3592565.1"/>
    </source>
</evidence>
<proteinExistence type="inferred from homology"/>
<dbReference type="InterPro" id="IPR029052">
    <property type="entry name" value="Metallo-depent_PP-like"/>
</dbReference>
<dbReference type="RefSeq" id="WP_238223350.1">
    <property type="nucleotide sequence ID" value="NZ_BPQD01000006.1"/>
</dbReference>
<dbReference type="InterPro" id="IPR004843">
    <property type="entry name" value="Calcineurin-like_PHP"/>
</dbReference>
<accession>A0ABT8BLZ7</accession>
<keyword evidence="7" id="KW-1185">Reference proteome</keyword>
<gene>
    <name evidence="6" type="ORF">QWZ12_18390</name>
</gene>
<keyword evidence="2" id="KW-0378">Hydrolase</keyword>
<reference evidence="7" key="1">
    <citation type="journal article" date="2019" name="Int. J. Syst. Evol. Microbiol.">
        <title>The Global Catalogue of Microorganisms (GCM) 10K type strain sequencing project: providing services to taxonomists for standard genome sequencing and annotation.</title>
        <authorList>
            <consortium name="The Broad Institute Genomics Platform"/>
            <consortium name="The Broad Institute Genome Sequencing Center for Infectious Disease"/>
            <person name="Wu L."/>
            <person name="Ma J."/>
        </authorList>
    </citation>
    <scope>NUCLEOTIDE SEQUENCE [LARGE SCALE GENOMIC DNA]</scope>
    <source>
        <strain evidence="7">CECT 7069</strain>
    </source>
</reference>
<protein>
    <submittedName>
        <fullName evidence="6">Metallophosphoesterase</fullName>
    </submittedName>
</protein>
<keyword evidence="1" id="KW-0479">Metal-binding</keyword>
<keyword evidence="3" id="KW-0408">Iron</keyword>
<dbReference type="PANTHER" id="PTHR42988:SF2">
    <property type="entry name" value="CYCLIC NUCLEOTIDE PHOSPHODIESTERASE CBUA0032-RELATED"/>
    <property type="match status" value="1"/>
</dbReference>
<evidence type="ECO:0000313" key="7">
    <source>
        <dbReference type="Proteomes" id="UP001224644"/>
    </source>
</evidence>
<dbReference type="Gene3D" id="3.60.21.10">
    <property type="match status" value="1"/>
</dbReference>
<sequence>MDKAPSHPPEPLVFLHVGDLHLTTDEARNAEDFRAILKQIDGIGPRTAFDFVYLPGDLAEDGAAAQYAILAEALAAHPDLPIRLIPGDHDRQFGRMDDFRAFHDGLAAARTLPPAIDWILDRPPVAPAAPPDPDPEVWPAAEIRHFCACEDIRGVRCLFVDVVSPGYGQKGIGLDFRLGRDQTQWLNARIREAVDEKIPVAVFMHAYPDDLREPDERLDIGGLFFEAGVRLVEMGHTHYNELAHDGHTLYAAARSVGQNEDGSVGYAVAALDGPVTSWRFKALDRAWPFVLITSPADRRVATRPATEANTGMAGVEGGRVTVRAVVLSDEAPAYVHCRAGTGAWHTMTRVTDRVYEAALPWPRAARTIQVEAVHPAWSGHGPDFVDTDVIEPVLAFDAPECGPLIPEKPGSDEPNVGAWIQKGVRGDQLGPNRYGRKW</sequence>
<dbReference type="Proteomes" id="UP001224644">
    <property type="component" value="Unassembled WGS sequence"/>
</dbReference>
<evidence type="ECO:0000256" key="1">
    <source>
        <dbReference type="ARBA" id="ARBA00022723"/>
    </source>
</evidence>
<evidence type="ECO:0000259" key="5">
    <source>
        <dbReference type="Pfam" id="PF00149"/>
    </source>
</evidence>
<dbReference type="SUPFAM" id="SSF56300">
    <property type="entry name" value="Metallo-dependent phosphatases"/>
    <property type="match status" value="1"/>
</dbReference>
<comment type="caution">
    <text evidence="6">The sequence shown here is derived from an EMBL/GenBank/DDBJ whole genome shotgun (WGS) entry which is preliminary data.</text>
</comment>
<feature type="domain" description="Calcineurin-like phosphoesterase" evidence="5">
    <location>
        <begin position="13"/>
        <end position="239"/>
    </location>
</feature>
<organism evidence="6 7">
    <name type="scientific">Methylobacterium adhaesivum</name>
    <dbReference type="NCBI Taxonomy" id="333297"/>
    <lineage>
        <taxon>Bacteria</taxon>
        <taxon>Pseudomonadati</taxon>
        <taxon>Pseudomonadota</taxon>
        <taxon>Alphaproteobacteria</taxon>
        <taxon>Hyphomicrobiales</taxon>
        <taxon>Methylobacteriaceae</taxon>
        <taxon>Methylobacterium</taxon>
    </lineage>
</organism>
<evidence type="ECO:0000256" key="3">
    <source>
        <dbReference type="ARBA" id="ARBA00023004"/>
    </source>
</evidence>
<dbReference type="Pfam" id="PF00149">
    <property type="entry name" value="Metallophos"/>
    <property type="match status" value="1"/>
</dbReference>
<dbReference type="PANTHER" id="PTHR42988">
    <property type="entry name" value="PHOSPHOHYDROLASE"/>
    <property type="match status" value="1"/>
</dbReference>
<evidence type="ECO:0000256" key="2">
    <source>
        <dbReference type="ARBA" id="ARBA00022801"/>
    </source>
</evidence>
<dbReference type="InterPro" id="IPR050884">
    <property type="entry name" value="CNP_phosphodiesterase-III"/>
</dbReference>
<dbReference type="EMBL" id="JAUFPX010000017">
    <property type="protein sequence ID" value="MDN3592565.1"/>
    <property type="molecule type" value="Genomic_DNA"/>
</dbReference>
<evidence type="ECO:0000256" key="4">
    <source>
        <dbReference type="ARBA" id="ARBA00025742"/>
    </source>
</evidence>
<name>A0ABT8BLZ7_9HYPH</name>